<dbReference type="InterPro" id="IPR014729">
    <property type="entry name" value="Rossmann-like_a/b/a_fold"/>
</dbReference>
<feature type="domain" description="Methionyl/Leucyl tRNA synthetase" evidence="11">
    <location>
        <begin position="142"/>
        <end position="363"/>
    </location>
</feature>
<keyword evidence="4 9" id="KW-0436">Ligase</keyword>
<feature type="short sequence motif" description="'KMSKS' region" evidence="9">
    <location>
        <begin position="300"/>
        <end position="304"/>
    </location>
</feature>
<dbReference type="SUPFAM" id="SSF47323">
    <property type="entry name" value="Anticodon-binding domain of a subclass of class I aminoacyl-tRNA synthetases"/>
    <property type="match status" value="1"/>
</dbReference>
<dbReference type="Gene3D" id="1.10.730.10">
    <property type="entry name" value="Isoleucyl-tRNA Synthetase, Domain 1"/>
    <property type="match status" value="1"/>
</dbReference>
<dbReference type="EC" id="6.1.1.10" evidence="9"/>
<dbReference type="Gene3D" id="2.170.220.10">
    <property type="match status" value="1"/>
</dbReference>
<sequence length="509" mass="59487">MSKKFYITTPIYYPSGNLHLGHAYTTTLADILNRYKKEQGYETFFLTGSDEHGQKIENKAKEANLTPLEYLNPKVQAFKDLWTKLNIDYDKFIRTTDDYHQNTVQKIFTILLEKGYIYKGQYEGIYCVSCEEFLTNEQIDENGLCKISNTKPQLVNEDTYFLKVSQFQEFVQNILKSDFLIPEYRRNEMLKNFVEPGLKDLSVTRVSFKWGIPITQDEKHIIYVWLDALSNYITALGYLQEDDSLFKKFWQNDDCEILQLAGKEIIRFHSIYWPVMLEALNLKQPTHLLGHGWILNKNTKMSKSLGNVIDPVKIIELYSADALRFYIANDLPTEKDGNFSLELFIESFNAHLANNVGNLISRTHNMISKYFNGYIDLNNVKYDQELIDLGIKTIDNYIFNMDQYKISEAIKAVLELSNACNKYIEVKTPWNLEKENKTEELKTVLSTLQRNIAIISYLLKPVLVDSYNDMIEQCGLENVDINFDNLKTFFNIKFNKLDNKKVIFNRIKD</sequence>
<evidence type="ECO:0000256" key="10">
    <source>
        <dbReference type="RuleBase" id="RU363039"/>
    </source>
</evidence>
<dbReference type="InterPro" id="IPR009080">
    <property type="entry name" value="tRNAsynth_Ia_anticodon-bd"/>
</dbReference>
<evidence type="ECO:0000256" key="4">
    <source>
        <dbReference type="ARBA" id="ARBA00022598"/>
    </source>
</evidence>
<dbReference type="CDD" id="cd00814">
    <property type="entry name" value="MetRS_core"/>
    <property type="match status" value="1"/>
</dbReference>
<reference evidence="12 13" key="1">
    <citation type="submission" date="2014-02" db="EMBL/GenBank/DDBJ databases">
        <title>Genome sequence of Mycoplasma capricolum subsp. capricolum strain 14232.</title>
        <authorList>
            <person name="Sirand-Pugnet P."/>
            <person name="Breton M."/>
            <person name="Dordet-Frisoni E."/>
            <person name="Baranowski E."/>
            <person name="Barre A."/>
            <person name="Couture C."/>
            <person name="Dupuy V."/>
            <person name="Gaurivaud P."/>
            <person name="Jacob D."/>
            <person name="Lemaitre C."/>
            <person name="Manso-Silvan L."/>
            <person name="Nikolski M."/>
            <person name="Nouvel L.-X."/>
            <person name="Poumarat F."/>
            <person name="Tardy F."/>
            <person name="Thebault P."/>
            <person name="Theil S."/>
            <person name="Citti C."/>
            <person name="Thiaucourt F."/>
            <person name="Blanchard A."/>
        </authorList>
    </citation>
    <scope>NUCLEOTIDE SEQUENCE [LARGE SCALE GENOMIC DNA]</scope>
    <source>
        <strain evidence="12 13">14232</strain>
    </source>
</reference>
<keyword evidence="7 9" id="KW-0648">Protein biosynthesis</keyword>
<evidence type="ECO:0000256" key="2">
    <source>
        <dbReference type="ARBA" id="ARBA00004496"/>
    </source>
</evidence>
<keyword evidence="6 9" id="KW-0067">ATP-binding</keyword>
<dbReference type="HAMAP" id="MF_01228">
    <property type="entry name" value="Met_tRNA_synth_type2"/>
    <property type="match status" value="1"/>
</dbReference>
<accession>A0A084EQJ4</accession>
<dbReference type="GO" id="GO:0005524">
    <property type="term" value="F:ATP binding"/>
    <property type="evidence" value="ECO:0007669"/>
    <property type="project" value="UniProtKB-UniRule"/>
</dbReference>
<gene>
    <name evidence="9 12" type="primary">metG</name>
    <name evidence="12" type="ORF">MCAPa_2950</name>
</gene>
<evidence type="ECO:0000313" key="13">
    <source>
        <dbReference type="Proteomes" id="UP000028533"/>
    </source>
</evidence>
<evidence type="ECO:0000256" key="7">
    <source>
        <dbReference type="ARBA" id="ARBA00022917"/>
    </source>
</evidence>
<dbReference type="GO" id="GO:0004825">
    <property type="term" value="F:methionine-tRNA ligase activity"/>
    <property type="evidence" value="ECO:0007669"/>
    <property type="project" value="UniProtKB-UniRule"/>
</dbReference>
<evidence type="ECO:0000256" key="3">
    <source>
        <dbReference type="ARBA" id="ARBA00022490"/>
    </source>
</evidence>
<evidence type="ECO:0000256" key="8">
    <source>
        <dbReference type="ARBA" id="ARBA00023146"/>
    </source>
</evidence>
<organism evidence="12 13">
    <name type="scientific">Mycoplasma capricolum subsp. capricolum 14232</name>
    <dbReference type="NCBI Taxonomy" id="1188238"/>
    <lineage>
        <taxon>Bacteria</taxon>
        <taxon>Bacillati</taxon>
        <taxon>Mycoplasmatota</taxon>
        <taxon>Mollicutes</taxon>
        <taxon>Mycoplasmataceae</taxon>
        <taxon>Mycoplasma</taxon>
    </lineage>
</organism>
<dbReference type="Proteomes" id="UP000028533">
    <property type="component" value="Unassembled WGS sequence"/>
</dbReference>
<comment type="catalytic activity">
    <reaction evidence="9">
        <text>tRNA(Met) + L-methionine + ATP = L-methionyl-tRNA(Met) + AMP + diphosphate</text>
        <dbReference type="Rhea" id="RHEA:13481"/>
        <dbReference type="Rhea" id="RHEA-COMP:9667"/>
        <dbReference type="Rhea" id="RHEA-COMP:9698"/>
        <dbReference type="ChEBI" id="CHEBI:30616"/>
        <dbReference type="ChEBI" id="CHEBI:33019"/>
        <dbReference type="ChEBI" id="CHEBI:57844"/>
        <dbReference type="ChEBI" id="CHEBI:78442"/>
        <dbReference type="ChEBI" id="CHEBI:78530"/>
        <dbReference type="ChEBI" id="CHEBI:456215"/>
        <dbReference type="EC" id="6.1.1.10"/>
    </reaction>
</comment>
<dbReference type="PRINTS" id="PR01041">
    <property type="entry name" value="TRNASYNTHMET"/>
</dbReference>
<dbReference type="InterPro" id="IPR041872">
    <property type="entry name" value="Anticodon_Met"/>
</dbReference>
<keyword evidence="3 9" id="KW-0963">Cytoplasm</keyword>
<dbReference type="AlphaFoldDB" id="A0A084EQJ4"/>
<proteinExistence type="inferred from homology"/>
<dbReference type="PANTHER" id="PTHR43326:SF1">
    <property type="entry name" value="METHIONINE--TRNA LIGASE, MITOCHONDRIAL"/>
    <property type="match status" value="1"/>
</dbReference>
<evidence type="ECO:0000259" key="11">
    <source>
        <dbReference type="Pfam" id="PF09334"/>
    </source>
</evidence>
<dbReference type="EMBL" id="JFDO01000007">
    <property type="protein sequence ID" value="KEZ20236.1"/>
    <property type="molecule type" value="Genomic_DNA"/>
</dbReference>
<comment type="function">
    <text evidence="1 9">Is required not only for elongation of protein synthesis but also for the initiation of all mRNA translation through initiator tRNA(fMet) aminoacylation.</text>
</comment>
<comment type="subcellular location">
    <subcellularLocation>
        <location evidence="2 9">Cytoplasm</location>
    </subcellularLocation>
</comment>
<comment type="caution">
    <text evidence="9">Lacks conserved residue(s) required for the propagation of feature annotation.</text>
</comment>
<dbReference type="Gene3D" id="3.40.50.620">
    <property type="entry name" value="HUPs"/>
    <property type="match status" value="1"/>
</dbReference>
<dbReference type="InterPro" id="IPR001412">
    <property type="entry name" value="aa-tRNA-synth_I_CS"/>
</dbReference>
<comment type="subunit">
    <text evidence="9">Monomer.</text>
</comment>
<feature type="short sequence motif" description="'HIGH' region" evidence="9">
    <location>
        <begin position="12"/>
        <end position="22"/>
    </location>
</feature>
<dbReference type="FunFam" id="2.170.220.10:FF:000002">
    <property type="entry name" value="Methionine--tRNA ligase"/>
    <property type="match status" value="1"/>
</dbReference>
<dbReference type="GO" id="GO:0006431">
    <property type="term" value="P:methionyl-tRNA aminoacylation"/>
    <property type="evidence" value="ECO:0007669"/>
    <property type="project" value="UniProtKB-UniRule"/>
</dbReference>
<protein>
    <recommendedName>
        <fullName evidence="9">Methionine--tRNA ligase</fullName>
        <ecNumber evidence="9">6.1.1.10</ecNumber>
    </recommendedName>
    <alternativeName>
        <fullName evidence="9">Methionyl-tRNA synthetase</fullName>
        <shortName evidence="9">MetRS</shortName>
    </alternativeName>
</protein>
<comment type="similarity">
    <text evidence="10">Belongs to the class-I aminoacyl-tRNA synthetase family.</text>
</comment>
<keyword evidence="5 9" id="KW-0547">Nucleotide-binding</keyword>
<dbReference type="NCBIfam" id="NF008900">
    <property type="entry name" value="PRK12267.1"/>
    <property type="match status" value="1"/>
</dbReference>
<evidence type="ECO:0000256" key="5">
    <source>
        <dbReference type="ARBA" id="ARBA00022741"/>
    </source>
</evidence>
<feature type="binding site" evidence="9">
    <location>
        <position position="145"/>
    </location>
    <ligand>
        <name>Zn(2+)</name>
        <dbReference type="ChEBI" id="CHEBI:29105"/>
    </ligand>
</feature>
<evidence type="ECO:0000256" key="6">
    <source>
        <dbReference type="ARBA" id="ARBA00022840"/>
    </source>
</evidence>
<dbReference type="GO" id="GO:0005737">
    <property type="term" value="C:cytoplasm"/>
    <property type="evidence" value="ECO:0007669"/>
    <property type="project" value="UniProtKB-SubCell"/>
</dbReference>
<evidence type="ECO:0000256" key="1">
    <source>
        <dbReference type="ARBA" id="ARBA00003314"/>
    </source>
</evidence>
<dbReference type="InterPro" id="IPR033911">
    <property type="entry name" value="MetRS_core"/>
</dbReference>
<keyword evidence="8 9" id="KW-0030">Aminoacyl-tRNA synthetase</keyword>
<feature type="binding site" evidence="9">
    <location>
        <position position="127"/>
    </location>
    <ligand>
        <name>Zn(2+)</name>
        <dbReference type="ChEBI" id="CHEBI:29105"/>
    </ligand>
</feature>
<evidence type="ECO:0000256" key="9">
    <source>
        <dbReference type="HAMAP-Rule" id="MF_01228"/>
    </source>
</evidence>
<comment type="caution">
    <text evidence="12">The sequence shown here is derived from an EMBL/GenBank/DDBJ whole genome shotgun (WGS) entry which is preliminary data.</text>
</comment>
<dbReference type="Pfam" id="PF09334">
    <property type="entry name" value="tRNA-synt_1g"/>
    <property type="match status" value="2"/>
</dbReference>
<dbReference type="RefSeq" id="WP_036431514.1">
    <property type="nucleotide sequence ID" value="NZ_JFDO01000007.1"/>
</dbReference>
<dbReference type="SUPFAM" id="SSF52374">
    <property type="entry name" value="Nucleotidylyl transferase"/>
    <property type="match status" value="1"/>
</dbReference>
<dbReference type="PROSITE" id="PS00178">
    <property type="entry name" value="AA_TRNA_LIGASE_I"/>
    <property type="match status" value="1"/>
</dbReference>
<dbReference type="InterPro" id="IPR023457">
    <property type="entry name" value="Met-tRNA_synth_2"/>
</dbReference>
<name>A0A084EQJ4_MYCCA</name>
<evidence type="ECO:0000313" key="12">
    <source>
        <dbReference type="EMBL" id="KEZ20236.1"/>
    </source>
</evidence>
<feature type="domain" description="Methionyl/Leucyl tRNA synthetase" evidence="11">
    <location>
        <begin position="6"/>
        <end position="140"/>
    </location>
</feature>
<dbReference type="InterPro" id="IPR015413">
    <property type="entry name" value="Methionyl/Leucyl_tRNA_Synth"/>
</dbReference>
<feature type="binding site" evidence="9">
    <location>
        <position position="130"/>
    </location>
    <ligand>
        <name>Zn(2+)</name>
        <dbReference type="ChEBI" id="CHEBI:29105"/>
    </ligand>
</feature>
<dbReference type="CDD" id="cd07957">
    <property type="entry name" value="Anticodon_Ia_Met"/>
    <property type="match status" value="1"/>
</dbReference>
<dbReference type="PANTHER" id="PTHR43326">
    <property type="entry name" value="METHIONYL-TRNA SYNTHETASE"/>
    <property type="match status" value="1"/>
</dbReference>